<evidence type="ECO:0000313" key="2">
    <source>
        <dbReference type="EMBL" id="MBC8595469.1"/>
    </source>
</evidence>
<dbReference type="EMBL" id="JACRTE010000001">
    <property type="protein sequence ID" value="MBC8595469.1"/>
    <property type="molecule type" value="Genomic_DNA"/>
</dbReference>
<name>A0A926IRJ8_9FIRM</name>
<reference evidence="2" key="1">
    <citation type="submission" date="2020-08" db="EMBL/GenBank/DDBJ databases">
        <title>Genome public.</title>
        <authorList>
            <person name="Liu C."/>
            <person name="Sun Q."/>
        </authorList>
    </citation>
    <scope>NUCLEOTIDE SEQUENCE</scope>
    <source>
        <strain evidence="2">NSJ-50</strain>
    </source>
</reference>
<dbReference type="PANTHER" id="PTHR40099">
    <property type="entry name" value="ACETOLACTATE SYNTHASE, SMALL SUBUNIT"/>
    <property type="match status" value="1"/>
</dbReference>
<protein>
    <submittedName>
        <fullName evidence="2">ACT domain-containing protein</fullName>
    </submittedName>
</protein>
<dbReference type="SUPFAM" id="SSF55021">
    <property type="entry name" value="ACT-like"/>
    <property type="match status" value="2"/>
</dbReference>
<dbReference type="InterPro" id="IPR002912">
    <property type="entry name" value="ACT_dom"/>
</dbReference>
<keyword evidence="3" id="KW-1185">Reference proteome</keyword>
<dbReference type="Gene3D" id="3.30.2130.10">
    <property type="entry name" value="VC0802-like"/>
    <property type="match status" value="1"/>
</dbReference>
<dbReference type="AlphaFoldDB" id="A0A926IRJ8"/>
<dbReference type="Proteomes" id="UP000647416">
    <property type="component" value="Unassembled WGS sequence"/>
</dbReference>
<feature type="domain" description="ACT" evidence="1">
    <location>
        <begin position="5"/>
        <end position="79"/>
    </location>
</feature>
<dbReference type="PANTHER" id="PTHR40099:SF1">
    <property type="entry name" value="ACETOLACTATE SYNTHASE, SMALL SUBUNIT"/>
    <property type="match status" value="1"/>
</dbReference>
<evidence type="ECO:0000259" key="1">
    <source>
        <dbReference type="PROSITE" id="PS51671"/>
    </source>
</evidence>
<sequence length="143" mass="15516">MFVKQISVFVENKGGRLAKVTKILAENGVNIRALSIADTTDFGILRLIVDDPDKAFKSLKDAGLIVRTTSVLAISIDDVAGSLASALDTIDKCGISVEYMYAYLGYISGKAMVVLKVNEPEEATERLRSTNVNVLNAEDVYKI</sequence>
<dbReference type="RefSeq" id="WP_262431155.1">
    <property type="nucleotide sequence ID" value="NZ_JACRTE010000001.1"/>
</dbReference>
<dbReference type="Pfam" id="PF19571">
    <property type="entry name" value="ACT_8"/>
    <property type="match status" value="1"/>
</dbReference>
<dbReference type="CDD" id="cd04908">
    <property type="entry name" value="ACT_Bt0572_1"/>
    <property type="match status" value="1"/>
</dbReference>
<dbReference type="PROSITE" id="PS51671">
    <property type="entry name" value="ACT"/>
    <property type="match status" value="1"/>
</dbReference>
<comment type="caution">
    <text evidence="2">The sequence shown here is derived from an EMBL/GenBank/DDBJ whole genome shotgun (WGS) entry which is preliminary data.</text>
</comment>
<gene>
    <name evidence="2" type="ORF">H8706_01110</name>
</gene>
<accession>A0A926IRJ8</accession>
<proteinExistence type="predicted"/>
<evidence type="ECO:0000313" key="3">
    <source>
        <dbReference type="Proteomes" id="UP000647416"/>
    </source>
</evidence>
<organism evidence="2 3">
    <name type="scientific">Qingrenia yutianensis</name>
    <dbReference type="NCBI Taxonomy" id="2763676"/>
    <lineage>
        <taxon>Bacteria</taxon>
        <taxon>Bacillati</taxon>
        <taxon>Bacillota</taxon>
        <taxon>Clostridia</taxon>
        <taxon>Eubacteriales</taxon>
        <taxon>Oscillospiraceae</taxon>
        <taxon>Qingrenia</taxon>
    </lineage>
</organism>
<dbReference type="InterPro" id="IPR045865">
    <property type="entry name" value="ACT-like_dom_sf"/>
</dbReference>
<dbReference type="InterPro" id="IPR045739">
    <property type="entry name" value="ACT_dom_pair"/>
</dbReference>